<dbReference type="Proteomes" id="UP000193077">
    <property type="component" value="Unassembled WGS sequence"/>
</dbReference>
<accession>A0A1Y5RIF2</accession>
<dbReference type="InterPro" id="IPR032710">
    <property type="entry name" value="NTF2-like_dom_sf"/>
</dbReference>
<organism evidence="1 2">
    <name type="scientific">Falsiruegeria litorea R37</name>
    <dbReference type="NCBI Taxonomy" id="1200284"/>
    <lineage>
        <taxon>Bacteria</taxon>
        <taxon>Pseudomonadati</taxon>
        <taxon>Pseudomonadota</taxon>
        <taxon>Alphaproteobacteria</taxon>
        <taxon>Rhodobacterales</taxon>
        <taxon>Roseobacteraceae</taxon>
        <taxon>Falsiruegeria</taxon>
    </lineage>
</organism>
<keyword evidence="2" id="KW-1185">Reference proteome</keyword>
<proteinExistence type="predicted"/>
<gene>
    <name evidence="1" type="ORF">TRL7639_00367</name>
</gene>
<dbReference type="Gene3D" id="3.10.450.50">
    <property type="match status" value="1"/>
</dbReference>
<sequence>MSVQSQIEHLLNSYIQAFNARDMKIIDLFQGRGDVYTPYSRPSIGHRELRALHAKWFEQDITYKAATVQHFTSREGAAYCFASYSLIHPEGDGDERMETGSSASIMIEEAEGRWVFLSTSIFPDET</sequence>
<evidence type="ECO:0000313" key="1">
    <source>
        <dbReference type="EMBL" id="SLN18285.1"/>
    </source>
</evidence>
<name>A0A1Y5RIF2_9RHOB</name>
<dbReference type="RefSeq" id="WP_085794098.1">
    <property type="nucleotide sequence ID" value="NZ_FWFO01000001.1"/>
</dbReference>
<evidence type="ECO:0008006" key="3">
    <source>
        <dbReference type="Google" id="ProtNLM"/>
    </source>
</evidence>
<protein>
    <recommendedName>
        <fullName evidence="3">SnoaL-like domain-containing protein</fullName>
    </recommendedName>
</protein>
<dbReference type="AlphaFoldDB" id="A0A1Y5RIF2"/>
<dbReference type="EMBL" id="FWFO01000001">
    <property type="protein sequence ID" value="SLN18285.1"/>
    <property type="molecule type" value="Genomic_DNA"/>
</dbReference>
<reference evidence="1 2" key="1">
    <citation type="submission" date="2017-03" db="EMBL/GenBank/DDBJ databases">
        <authorList>
            <person name="Afonso C.L."/>
            <person name="Miller P.J."/>
            <person name="Scott M.A."/>
            <person name="Spackman E."/>
            <person name="Goraichik I."/>
            <person name="Dimitrov K.M."/>
            <person name="Suarez D.L."/>
            <person name="Swayne D.E."/>
        </authorList>
    </citation>
    <scope>NUCLEOTIDE SEQUENCE [LARGE SCALE GENOMIC DNA]</scope>
    <source>
        <strain evidence="1 2">CECT 7639</strain>
    </source>
</reference>
<dbReference type="SUPFAM" id="SSF54427">
    <property type="entry name" value="NTF2-like"/>
    <property type="match status" value="1"/>
</dbReference>
<evidence type="ECO:0000313" key="2">
    <source>
        <dbReference type="Proteomes" id="UP000193077"/>
    </source>
</evidence>